<feature type="domain" description="Transglutaminase-like" evidence="1">
    <location>
        <begin position="893"/>
        <end position="984"/>
    </location>
</feature>
<dbReference type="Pfam" id="PF01841">
    <property type="entry name" value="Transglut_core"/>
    <property type="match status" value="1"/>
</dbReference>
<dbReference type="SUPFAM" id="SSF54001">
    <property type="entry name" value="Cysteine proteinases"/>
    <property type="match status" value="1"/>
</dbReference>
<evidence type="ECO:0000259" key="2">
    <source>
        <dbReference type="Pfam" id="PF12969"/>
    </source>
</evidence>
<dbReference type="Proteomes" id="UP001629156">
    <property type="component" value="Unassembled WGS sequence"/>
</dbReference>
<name>A0ABW8YUG0_9FLAO</name>
<dbReference type="EMBL" id="JBELPZ010000004">
    <property type="protein sequence ID" value="MFL9843926.1"/>
    <property type="molecule type" value="Genomic_DNA"/>
</dbReference>
<organism evidence="3 4">
    <name type="scientific">Flavobacterium rhizosphaerae</name>
    <dbReference type="NCBI Taxonomy" id="3163298"/>
    <lineage>
        <taxon>Bacteria</taxon>
        <taxon>Pseudomonadati</taxon>
        <taxon>Bacteroidota</taxon>
        <taxon>Flavobacteriia</taxon>
        <taxon>Flavobacteriales</taxon>
        <taxon>Flavobacteriaceae</taxon>
        <taxon>Flavobacterium</taxon>
    </lineage>
</organism>
<dbReference type="InterPro" id="IPR038765">
    <property type="entry name" value="Papain-like_cys_pep_sf"/>
</dbReference>
<gene>
    <name evidence="3" type="ORF">ABS766_05785</name>
</gene>
<sequence>MKKIIVVFLLLINAAYSQKTPDKVWNLLLENKRSEARVLFDKNFSNKVGQTPELLILDALIDEELGRLIFDTQFLEKFSKFPESKNLLYPVWYQNFGIGNVGTDGYNEYSYAKMDFVAANDLYKDDMFVIYNKAIFDRRRRNFDSYKNYIARLGAITKWQYCGVFENINGSGLYTDYGPENYAKNDKTFNANSNGIVNWYNPLTTQNEGYHFYVNESEYGNGIIYAQTFVEAPSDRQAVLHFGAGGPLKIFLNDVEIYSNEKIKSTDLNAYQLKFNLKKGMNRLVIKSSLKGKSDYFFAALKDISSKSFTDLVYYDTYKDYQKSALADINPEEVAPDFEVFLQEKVKSQPDNPLFALLLFDAYSYNQKNEKAYEAIEKLVKKYPGSSLINHKLVTYYNNTENYEKANEITKNLQLNDEDYFYSIATKCSDQNFLKTANIHELEKLRDRSKNLICQQYGLILDFIIASRNSDIDLVFKKIDELMGTSHHNELYILQFSTMYTSVKNDKEKTISILEDLVKNYEYPDAETSLLQYYYEANRKEDVQKIVNERMLRYPYFNYVYDDVILLANNDNAYENSIKYADAGLKNFPYSFSLMEKKGMGYNSLRDVSEAEKYFKESLIYNSGNSKLRQTLYDITKMPDEIEQVATGDIYKLIQQRRSLKDKMYCDYGINMLLDEYIVNILPEGGRKTKSTLIYEVTAENGIEELKEYEISGSGLNILKAEIVKPDGSLVPGDRNYGNIVFTNLKVGDVVYVQYETTQNSYGRFYKDFDVAYYFNGVYPSRQAYFGIIYPNDVTFKYHILNGEIASKTKKVNGRNFISWERKDVPSIPLEEDFSKPYSDIANRISVNSIKSWSDISNWYADLVKKNLILDKESTAVYNEIFPKGTDGLREDEIAFKIYKYIEENITYSSVDFRQSGYVPQKPSKTISSKLGDCKDLSTLFVAMAEKAELKANLVLVQTNGNGTDWLKLPSISFNHCIVRVTIDGKDTFLEMTDNYLPYKALPTSLYNANALVVYFDKAENEKSTLIKIPFKNNIVNDVYTKTSIKVEDTTKKIENEHTIKGSFKAYFNELFGDAVTADVRKKELEENFNSRLSKVISFEDAQLISNDRFRPEIKFLTKFSIPEKLQSVGSLSILEIPFIDKIYTRDIIAKDSRNYDINYPSYEYINHYASEIILDIPEGKKFIELPENHSYTYKGHQYKLNYELVAPNKLKVTRDVNVPWDNIQIADYAAYKKYVEQVIAAEEEIVGFK</sequence>
<dbReference type="Pfam" id="PF12969">
    <property type="entry name" value="DUF3857"/>
    <property type="match status" value="1"/>
</dbReference>
<comment type="caution">
    <text evidence="3">The sequence shown here is derived from an EMBL/GenBank/DDBJ whole genome shotgun (WGS) entry which is preliminary data.</text>
</comment>
<evidence type="ECO:0000313" key="4">
    <source>
        <dbReference type="Proteomes" id="UP001629156"/>
    </source>
</evidence>
<evidence type="ECO:0000259" key="1">
    <source>
        <dbReference type="Pfam" id="PF01841"/>
    </source>
</evidence>
<dbReference type="Gene3D" id="1.25.40.10">
    <property type="entry name" value="Tetratricopeptide repeat domain"/>
    <property type="match status" value="2"/>
</dbReference>
<dbReference type="Gene3D" id="3.10.620.30">
    <property type="match status" value="1"/>
</dbReference>
<accession>A0ABW8YUG0</accession>
<keyword evidence="4" id="KW-1185">Reference proteome</keyword>
<dbReference type="Gene3D" id="2.60.40.3140">
    <property type="match status" value="1"/>
</dbReference>
<reference evidence="3 4" key="1">
    <citation type="submission" date="2024-06" db="EMBL/GenBank/DDBJ databases">
        <authorList>
            <person name="Kaempfer P."/>
            <person name="Viver T."/>
        </authorList>
    </citation>
    <scope>NUCLEOTIDE SEQUENCE [LARGE SCALE GENOMIC DNA]</scope>
    <source>
        <strain evidence="3 4">ST-119</strain>
    </source>
</reference>
<dbReference type="Gene3D" id="2.60.120.1130">
    <property type="match status" value="1"/>
</dbReference>
<dbReference type="RefSeq" id="WP_408084178.1">
    <property type="nucleotide sequence ID" value="NZ_JBELPZ010000004.1"/>
</dbReference>
<dbReference type="InterPro" id="IPR011990">
    <property type="entry name" value="TPR-like_helical_dom_sf"/>
</dbReference>
<proteinExistence type="predicted"/>
<feature type="domain" description="DUF3857" evidence="2">
    <location>
        <begin position="740"/>
        <end position="828"/>
    </location>
</feature>
<dbReference type="SUPFAM" id="SSF48452">
    <property type="entry name" value="TPR-like"/>
    <property type="match status" value="1"/>
</dbReference>
<dbReference type="InterPro" id="IPR024618">
    <property type="entry name" value="DUF3857"/>
</dbReference>
<protein>
    <submittedName>
        <fullName evidence="3">DUF3857 domain-containing protein</fullName>
    </submittedName>
</protein>
<dbReference type="InterPro" id="IPR002931">
    <property type="entry name" value="Transglutaminase-like"/>
</dbReference>
<evidence type="ECO:0000313" key="3">
    <source>
        <dbReference type="EMBL" id="MFL9843926.1"/>
    </source>
</evidence>